<evidence type="ECO:0000313" key="1">
    <source>
        <dbReference type="EMBL" id="GJT93494.1"/>
    </source>
</evidence>
<evidence type="ECO:0000313" key="2">
    <source>
        <dbReference type="Proteomes" id="UP001151760"/>
    </source>
</evidence>
<reference evidence="1" key="1">
    <citation type="journal article" date="2022" name="Int. J. Mol. Sci.">
        <title>Draft Genome of Tanacetum Coccineum: Genomic Comparison of Closely Related Tanacetum-Family Plants.</title>
        <authorList>
            <person name="Yamashiro T."/>
            <person name="Shiraishi A."/>
            <person name="Nakayama K."/>
            <person name="Satake H."/>
        </authorList>
    </citation>
    <scope>NUCLEOTIDE SEQUENCE</scope>
</reference>
<accession>A0ABQ5I1E2</accession>
<sequence length="138" mass="15622">MHKLSYDGPRKGEGNFLDLMECMHNGMGQVMGGGAYLDNACFFAMKKSLPKVKRCVEMSRKHCFFKDQIPNTGLISSGIPTVQPDVDLEILEVSLIIRLMYVTTLEGARARLRGWQEAGVGRETKYPFFFPFPWVGRL</sequence>
<name>A0ABQ5I1E2_9ASTR</name>
<proteinExistence type="predicted"/>
<keyword evidence="2" id="KW-1185">Reference proteome</keyword>
<protein>
    <submittedName>
        <fullName evidence="1">Uncharacterized protein</fullName>
    </submittedName>
</protein>
<comment type="caution">
    <text evidence="1">The sequence shown here is derived from an EMBL/GenBank/DDBJ whole genome shotgun (WGS) entry which is preliminary data.</text>
</comment>
<dbReference type="EMBL" id="BQNB010020208">
    <property type="protein sequence ID" value="GJT93494.1"/>
    <property type="molecule type" value="Genomic_DNA"/>
</dbReference>
<organism evidence="1 2">
    <name type="scientific">Tanacetum coccineum</name>
    <dbReference type="NCBI Taxonomy" id="301880"/>
    <lineage>
        <taxon>Eukaryota</taxon>
        <taxon>Viridiplantae</taxon>
        <taxon>Streptophyta</taxon>
        <taxon>Embryophyta</taxon>
        <taxon>Tracheophyta</taxon>
        <taxon>Spermatophyta</taxon>
        <taxon>Magnoliopsida</taxon>
        <taxon>eudicotyledons</taxon>
        <taxon>Gunneridae</taxon>
        <taxon>Pentapetalae</taxon>
        <taxon>asterids</taxon>
        <taxon>campanulids</taxon>
        <taxon>Asterales</taxon>
        <taxon>Asteraceae</taxon>
        <taxon>Asteroideae</taxon>
        <taxon>Anthemideae</taxon>
        <taxon>Anthemidinae</taxon>
        <taxon>Tanacetum</taxon>
    </lineage>
</organism>
<dbReference type="Proteomes" id="UP001151760">
    <property type="component" value="Unassembled WGS sequence"/>
</dbReference>
<reference evidence="1" key="2">
    <citation type="submission" date="2022-01" db="EMBL/GenBank/DDBJ databases">
        <authorList>
            <person name="Yamashiro T."/>
            <person name="Shiraishi A."/>
            <person name="Satake H."/>
            <person name="Nakayama K."/>
        </authorList>
    </citation>
    <scope>NUCLEOTIDE SEQUENCE</scope>
</reference>
<gene>
    <name evidence="1" type="ORF">Tco_1082339</name>
</gene>